<dbReference type="InterPro" id="IPR041166">
    <property type="entry name" value="Rubredoxin_2"/>
</dbReference>
<organism evidence="16 17">
    <name type="scientific">Comamonas thiooxydans</name>
    <dbReference type="NCBI Taxonomy" id="363952"/>
    <lineage>
        <taxon>Bacteria</taxon>
        <taxon>Pseudomonadati</taxon>
        <taxon>Pseudomonadota</taxon>
        <taxon>Betaproteobacteria</taxon>
        <taxon>Burkholderiales</taxon>
        <taxon>Comamonadaceae</taxon>
        <taxon>Comamonas</taxon>
    </lineage>
</organism>
<dbReference type="Pfam" id="PF05362">
    <property type="entry name" value="Lon_C"/>
    <property type="match status" value="1"/>
</dbReference>
<dbReference type="EMBL" id="AWTN01000127">
    <property type="protein sequence ID" value="KGG84568.1"/>
    <property type="molecule type" value="Genomic_DNA"/>
</dbReference>
<sequence length="461" mass="48117">MAKEKTTFTCNACGGTSPRWLGKCPGCGAWNTLVETVADSASGGKNRLSQPQGYAGLANAQPVTPLSAIEAQDVARTPSGIEELDRVLGGGVVEGGVVLIGGDPGIGKSTLLLQAMDALHRIGLPTLYVTGEESGAQVALRSRRLGLDNSQVNVLAEIQLEKILATVEATQPAVVVIDSIQTVYSDQLSSAPGSVAQVRECAAHLTRAAKTTGITIILVGHVTKDGALAGPRVLEHMVDTVLYFEGDTHSNFRLVRAIKNRFGAVNEIGVFAMTEKGLKGVTNPSAIFLSQHSEPVPGSCVLVTLEGTRPMLVEIQALVDQGGPAARRLSVGLDRDRLAMLLAVLNRHAGVACADQDVFVNAVGGVRINEPAADLAVMLAITSSLRGKSLPKGFIAFGEVGLAGEVRPAPRGQERLKEAAKLGFTIAIVPKANTPKKPIAGLTIHAVERVDEAINIVRGIG</sequence>
<dbReference type="InterPro" id="IPR020568">
    <property type="entry name" value="Ribosomal_Su5_D2-typ_SF"/>
</dbReference>
<dbReference type="InterPro" id="IPR004504">
    <property type="entry name" value="DNA_repair_RadA"/>
</dbReference>
<evidence type="ECO:0000313" key="16">
    <source>
        <dbReference type="EMBL" id="KGG84568.1"/>
    </source>
</evidence>
<dbReference type="InterPro" id="IPR020588">
    <property type="entry name" value="RecA_ATP-bd"/>
</dbReference>
<dbReference type="RefSeq" id="WP_034382723.1">
    <property type="nucleotide sequence ID" value="NZ_AWTN01000127.1"/>
</dbReference>
<comment type="function">
    <text evidence="12">Plays a role in repairing double-strand DNA breaks, probably involving stabilizing or processing branched DNA or blocked replication forks.</text>
</comment>
<evidence type="ECO:0000256" key="9">
    <source>
        <dbReference type="ARBA" id="ARBA00023125"/>
    </source>
</evidence>
<evidence type="ECO:0000256" key="4">
    <source>
        <dbReference type="ARBA" id="ARBA00022771"/>
    </source>
</evidence>
<keyword evidence="6 14" id="KW-0862">Zinc</keyword>
<dbReference type="GO" id="GO:0005829">
    <property type="term" value="C:cytosol"/>
    <property type="evidence" value="ECO:0007669"/>
    <property type="project" value="TreeGrafter"/>
</dbReference>
<evidence type="ECO:0000256" key="7">
    <source>
        <dbReference type="ARBA" id="ARBA00022840"/>
    </source>
</evidence>
<dbReference type="InterPro" id="IPR014721">
    <property type="entry name" value="Ribsml_uS5_D2-typ_fold_subgr"/>
</dbReference>
<feature type="region of interest" description="Lon-protease-like" evidence="12">
    <location>
        <begin position="357"/>
        <end position="461"/>
    </location>
</feature>
<evidence type="ECO:0000256" key="8">
    <source>
        <dbReference type="ARBA" id="ARBA00023016"/>
    </source>
</evidence>
<evidence type="ECO:0000259" key="15">
    <source>
        <dbReference type="PROSITE" id="PS50162"/>
    </source>
</evidence>
<keyword evidence="1 12" id="KW-0479">Metal-binding</keyword>
<protein>
    <recommendedName>
        <fullName evidence="12 13">DNA repair protein RadA</fullName>
    </recommendedName>
</protein>
<dbReference type="InterPro" id="IPR027417">
    <property type="entry name" value="P-loop_NTPase"/>
</dbReference>
<comment type="similarity">
    <text evidence="12 14">Belongs to the RecA family. RadA subfamily.</text>
</comment>
<evidence type="ECO:0000256" key="10">
    <source>
        <dbReference type="ARBA" id="ARBA00023204"/>
    </source>
</evidence>
<dbReference type="GO" id="GO:0140664">
    <property type="term" value="F:ATP-dependent DNA damage sensor activity"/>
    <property type="evidence" value="ECO:0007669"/>
    <property type="project" value="InterPro"/>
</dbReference>
<dbReference type="NCBIfam" id="TIGR00416">
    <property type="entry name" value="sms"/>
    <property type="match status" value="1"/>
</dbReference>
<keyword evidence="5" id="KW-0378">Hydrolase</keyword>
<evidence type="ECO:0000256" key="3">
    <source>
        <dbReference type="ARBA" id="ARBA00022763"/>
    </source>
</evidence>
<evidence type="ECO:0000313" key="17">
    <source>
        <dbReference type="Proteomes" id="UP000029567"/>
    </source>
</evidence>
<dbReference type="MEROPS" id="S16.A04"/>
<dbReference type="GO" id="GO:0004176">
    <property type="term" value="F:ATP-dependent peptidase activity"/>
    <property type="evidence" value="ECO:0007669"/>
    <property type="project" value="InterPro"/>
</dbReference>
<comment type="function">
    <text evidence="14">DNA-dependent ATPase involved in processing of recombination intermediates, plays a role in repairing DNA breaks. Stimulates the branch migration of RecA-mediated strand transfer reactions, allowing the 3' invading strand to extend heteroduplex DNA faster. Binds ssDNA in the presence of ADP but not other nucleotides, has ATPase activity that is stimulated by ssDNA and various branched DNA structures, but inhibited by SSB. Does not have RecA's homology-searching function.</text>
</comment>
<dbReference type="InterPro" id="IPR008269">
    <property type="entry name" value="Lon_proteolytic"/>
</dbReference>
<comment type="domain">
    <text evidence="12">The middle region has homology to RecA with ATPase motifs including the RadA KNRFG motif, while the C-terminus is homologous to Lon protease.</text>
</comment>
<keyword evidence="8 12" id="KW-0346">Stress response</keyword>
<evidence type="ECO:0000256" key="12">
    <source>
        <dbReference type="HAMAP-Rule" id="MF_01498"/>
    </source>
</evidence>
<dbReference type="PANTHER" id="PTHR32472">
    <property type="entry name" value="DNA REPAIR PROTEIN RADA"/>
    <property type="match status" value="1"/>
</dbReference>
<dbReference type="Pfam" id="PF18073">
    <property type="entry name" value="Zn_ribbon_LapB"/>
    <property type="match status" value="1"/>
</dbReference>
<dbReference type="PANTHER" id="PTHR32472:SF10">
    <property type="entry name" value="DNA REPAIR PROTEIN RADA-LIKE PROTEIN"/>
    <property type="match status" value="1"/>
</dbReference>
<dbReference type="GO" id="GO:0005524">
    <property type="term" value="F:ATP binding"/>
    <property type="evidence" value="ECO:0007669"/>
    <property type="project" value="UniProtKB-UniRule"/>
</dbReference>
<dbReference type="GO" id="GO:0008270">
    <property type="term" value="F:zinc ion binding"/>
    <property type="evidence" value="ECO:0007669"/>
    <property type="project" value="UniProtKB-KW"/>
</dbReference>
<evidence type="ECO:0000256" key="2">
    <source>
        <dbReference type="ARBA" id="ARBA00022741"/>
    </source>
</evidence>
<evidence type="ECO:0000256" key="5">
    <source>
        <dbReference type="ARBA" id="ARBA00022801"/>
    </source>
</evidence>
<dbReference type="CDD" id="cd01121">
    <property type="entry name" value="RadA_SMS_N"/>
    <property type="match status" value="1"/>
</dbReference>
<name>A0A0E3B984_9BURK</name>
<dbReference type="SUPFAM" id="SSF54211">
    <property type="entry name" value="Ribosomal protein S5 domain 2-like"/>
    <property type="match status" value="1"/>
</dbReference>
<proteinExistence type="inferred from homology"/>
<dbReference type="GO" id="GO:0004252">
    <property type="term" value="F:serine-type endopeptidase activity"/>
    <property type="evidence" value="ECO:0007669"/>
    <property type="project" value="InterPro"/>
</dbReference>
<dbReference type="SUPFAM" id="SSF52540">
    <property type="entry name" value="P-loop containing nucleoside triphosphate hydrolases"/>
    <property type="match status" value="1"/>
</dbReference>
<dbReference type="Gene3D" id="3.40.50.300">
    <property type="entry name" value="P-loop containing nucleotide triphosphate hydrolases"/>
    <property type="match status" value="1"/>
</dbReference>
<dbReference type="InterPro" id="IPR003593">
    <property type="entry name" value="AAA+_ATPase"/>
</dbReference>
<keyword evidence="9 12" id="KW-0238">DNA-binding</keyword>
<dbReference type="GO" id="GO:0000725">
    <property type="term" value="P:recombinational repair"/>
    <property type="evidence" value="ECO:0007669"/>
    <property type="project" value="UniProtKB-UniRule"/>
</dbReference>
<dbReference type="GO" id="GO:0003684">
    <property type="term" value="F:damaged DNA binding"/>
    <property type="evidence" value="ECO:0007669"/>
    <property type="project" value="InterPro"/>
</dbReference>
<dbReference type="GO" id="GO:0006508">
    <property type="term" value="P:proteolysis"/>
    <property type="evidence" value="ECO:0007669"/>
    <property type="project" value="InterPro"/>
</dbReference>
<feature type="domain" description="RecA family profile 1" evidence="15">
    <location>
        <begin position="73"/>
        <end position="222"/>
    </location>
</feature>
<reference evidence="16 17" key="1">
    <citation type="submission" date="2013-09" db="EMBL/GenBank/DDBJ databases">
        <title>High correlation between genotypes and phenotypes of environmental bacteria Comamonas testosteroni strains.</title>
        <authorList>
            <person name="Liu L."/>
            <person name="Zhu W."/>
            <person name="Xia X."/>
            <person name="Xu B."/>
            <person name="Luo M."/>
            <person name="Wang G."/>
        </authorList>
    </citation>
    <scope>NUCLEOTIDE SEQUENCE [LARGE SCALE GENOMIC DNA]</scope>
    <source>
        <strain evidence="16 17">JL14</strain>
    </source>
</reference>
<evidence type="ECO:0000256" key="14">
    <source>
        <dbReference type="RuleBase" id="RU003555"/>
    </source>
</evidence>
<keyword evidence="10 12" id="KW-0234">DNA repair</keyword>
<dbReference type="AlphaFoldDB" id="A0A0E3B984"/>
<accession>A0A0E3B984</accession>
<dbReference type="SMART" id="SM00382">
    <property type="entry name" value="AAA"/>
    <property type="match status" value="1"/>
</dbReference>
<evidence type="ECO:0000256" key="6">
    <source>
        <dbReference type="ARBA" id="ARBA00022833"/>
    </source>
</evidence>
<keyword evidence="4 14" id="KW-0863">Zinc-finger</keyword>
<comment type="function">
    <text evidence="11">Can catalyze the hydrolysis of ATP in the presence of single-stranded DNA, the ATP-dependent uptake of single-stranded DNA by duplex DNA, and the ATP-dependent hybridization of homologous single-stranded DNAs. It interacts with LexA causing its activation and leading to its autocatalytic cleavage.</text>
</comment>
<comment type="caution">
    <text evidence="16">The sequence shown here is derived from an EMBL/GenBank/DDBJ whole genome shotgun (WGS) entry which is preliminary data.</text>
</comment>
<dbReference type="PROSITE" id="PS50162">
    <property type="entry name" value="RECA_2"/>
    <property type="match status" value="1"/>
</dbReference>
<dbReference type="Proteomes" id="UP000029567">
    <property type="component" value="Unassembled WGS sequence"/>
</dbReference>
<evidence type="ECO:0000256" key="13">
    <source>
        <dbReference type="NCBIfam" id="TIGR00416"/>
    </source>
</evidence>
<keyword evidence="3 12" id="KW-0227">DNA damage</keyword>
<dbReference type="FunFam" id="3.40.50.300:FF:000050">
    <property type="entry name" value="DNA repair protein RadA"/>
    <property type="match status" value="1"/>
</dbReference>
<gene>
    <name evidence="12" type="primary">radA</name>
    <name evidence="16" type="ORF">P245_23575</name>
</gene>
<evidence type="ECO:0000256" key="1">
    <source>
        <dbReference type="ARBA" id="ARBA00022723"/>
    </source>
</evidence>
<dbReference type="HAMAP" id="MF_01498">
    <property type="entry name" value="RadA_bact"/>
    <property type="match status" value="1"/>
</dbReference>
<feature type="short sequence motif" description="RadA KNRFG motif" evidence="12">
    <location>
        <begin position="259"/>
        <end position="263"/>
    </location>
</feature>
<keyword evidence="2 12" id="KW-0547">Nucleotide-binding</keyword>
<dbReference type="Pfam" id="PF13481">
    <property type="entry name" value="AAA_25"/>
    <property type="match status" value="1"/>
</dbReference>
<dbReference type="PRINTS" id="PR01874">
    <property type="entry name" value="DNAREPAIRADA"/>
</dbReference>
<feature type="binding site" evidence="12">
    <location>
        <begin position="102"/>
        <end position="109"/>
    </location>
    <ligand>
        <name>ATP</name>
        <dbReference type="ChEBI" id="CHEBI:30616"/>
    </ligand>
</feature>
<keyword evidence="7 12" id="KW-0067">ATP-binding</keyword>
<evidence type="ECO:0000256" key="11">
    <source>
        <dbReference type="ARBA" id="ARBA00025580"/>
    </source>
</evidence>
<dbReference type="Gene3D" id="3.30.230.10">
    <property type="match status" value="1"/>
</dbReference>